<accession>A0A853BZB2</accession>
<gene>
    <name evidence="4" type="ORF">HNR19_001273</name>
</gene>
<dbReference type="RefSeq" id="WP_179667145.1">
    <property type="nucleotide sequence ID" value="NZ_JACCFP010000001.1"/>
</dbReference>
<dbReference type="Gene3D" id="3.40.630.30">
    <property type="match status" value="1"/>
</dbReference>
<keyword evidence="2" id="KW-0012">Acyltransferase</keyword>
<comment type="caution">
    <text evidence="4">The sequence shown here is derived from an EMBL/GenBank/DDBJ whole genome shotgun (WGS) entry which is preliminary data.</text>
</comment>
<evidence type="ECO:0000313" key="4">
    <source>
        <dbReference type="EMBL" id="NYJ00575.1"/>
    </source>
</evidence>
<evidence type="ECO:0000313" key="5">
    <source>
        <dbReference type="Proteomes" id="UP000530424"/>
    </source>
</evidence>
<dbReference type="PANTHER" id="PTHR43877">
    <property type="entry name" value="AMINOALKYLPHOSPHONATE N-ACETYLTRANSFERASE-RELATED-RELATED"/>
    <property type="match status" value="1"/>
</dbReference>
<dbReference type="InterPro" id="IPR000182">
    <property type="entry name" value="GNAT_dom"/>
</dbReference>
<evidence type="ECO:0000256" key="2">
    <source>
        <dbReference type="ARBA" id="ARBA00023315"/>
    </source>
</evidence>
<keyword evidence="5" id="KW-1185">Reference proteome</keyword>
<dbReference type="Pfam" id="PF00583">
    <property type="entry name" value="Acetyltransf_1"/>
    <property type="match status" value="1"/>
</dbReference>
<dbReference type="GO" id="GO:0016747">
    <property type="term" value="F:acyltransferase activity, transferring groups other than amino-acyl groups"/>
    <property type="evidence" value="ECO:0007669"/>
    <property type="project" value="InterPro"/>
</dbReference>
<dbReference type="PROSITE" id="PS51186">
    <property type="entry name" value="GNAT"/>
    <property type="match status" value="1"/>
</dbReference>
<dbReference type="InterPro" id="IPR050832">
    <property type="entry name" value="Bact_Acetyltransf"/>
</dbReference>
<evidence type="ECO:0000256" key="1">
    <source>
        <dbReference type="ARBA" id="ARBA00022679"/>
    </source>
</evidence>
<evidence type="ECO:0000259" key="3">
    <source>
        <dbReference type="PROSITE" id="PS51186"/>
    </source>
</evidence>
<proteinExistence type="predicted"/>
<dbReference type="SUPFAM" id="SSF55729">
    <property type="entry name" value="Acyl-CoA N-acyltransferases (Nat)"/>
    <property type="match status" value="1"/>
</dbReference>
<dbReference type="CDD" id="cd04301">
    <property type="entry name" value="NAT_SF"/>
    <property type="match status" value="1"/>
</dbReference>
<organism evidence="4 5">
    <name type="scientific">Nocardioides thalensis</name>
    <dbReference type="NCBI Taxonomy" id="1914755"/>
    <lineage>
        <taxon>Bacteria</taxon>
        <taxon>Bacillati</taxon>
        <taxon>Actinomycetota</taxon>
        <taxon>Actinomycetes</taxon>
        <taxon>Propionibacteriales</taxon>
        <taxon>Nocardioidaceae</taxon>
        <taxon>Nocardioides</taxon>
    </lineage>
</organism>
<dbReference type="EMBL" id="JACCFP010000001">
    <property type="protein sequence ID" value="NYJ00575.1"/>
    <property type="molecule type" value="Genomic_DNA"/>
</dbReference>
<name>A0A853BZB2_9ACTN</name>
<sequence>MTSIDVRRAAPADDLLIADLRRAWTEENHGGPVDDPGFEERFAAWADRERDQRITWLAVAGEQPVGMLNMLVFERMPWPGQGGAVDRPGSWGYVANVYVRAEQRNAGIGAQLVAACVEHADSNRFARIVLAPSERSVPFYGRLGFRPAADLMVRPSPHP</sequence>
<keyword evidence="1 4" id="KW-0808">Transferase</keyword>
<reference evidence="4 5" key="1">
    <citation type="submission" date="2020-07" db="EMBL/GenBank/DDBJ databases">
        <title>Sequencing the genomes of 1000 actinobacteria strains.</title>
        <authorList>
            <person name="Klenk H.-P."/>
        </authorList>
    </citation>
    <scope>NUCLEOTIDE SEQUENCE [LARGE SCALE GENOMIC DNA]</scope>
    <source>
        <strain evidence="4 5">DSM 103833</strain>
    </source>
</reference>
<dbReference type="AlphaFoldDB" id="A0A853BZB2"/>
<dbReference type="InterPro" id="IPR016181">
    <property type="entry name" value="Acyl_CoA_acyltransferase"/>
</dbReference>
<feature type="domain" description="N-acetyltransferase" evidence="3">
    <location>
        <begin position="4"/>
        <end position="159"/>
    </location>
</feature>
<protein>
    <submittedName>
        <fullName evidence="4">GNAT superfamily N-acetyltransferase</fullName>
    </submittedName>
</protein>
<dbReference type="Proteomes" id="UP000530424">
    <property type="component" value="Unassembled WGS sequence"/>
</dbReference>